<keyword evidence="6" id="KW-0175">Coiled coil</keyword>
<dbReference type="EMBL" id="ACEB01000018">
    <property type="protein sequence ID" value="EEG27325.1"/>
    <property type="molecule type" value="Genomic_DNA"/>
</dbReference>
<dbReference type="HAMAP" id="MF_00040">
    <property type="entry name" value="RRF"/>
    <property type="match status" value="1"/>
</dbReference>
<dbReference type="InterPro" id="IPR023584">
    <property type="entry name" value="Ribosome_recyc_fac_dom"/>
</dbReference>
<dbReference type="NCBIfam" id="TIGR00496">
    <property type="entry name" value="frr"/>
    <property type="match status" value="1"/>
</dbReference>
<evidence type="ECO:0000256" key="6">
    <source>
        <dbReference type="SAM" id="Coils"/>
    </source>
</evidence>
<dbReference type="Gene3D" id="1.10.132.20">
    <property type="entry name" value="Ribosome-recycling factor"/>
    <property type="match status" value="1"/>
</dbReference>
<name>C0E2C3_9CORY</name>
<evidence type="ECO:0000256" key="5">
    <source>
        <dbReference type="HAMAP-Rule" id="MF_00040"/>
    </source>
</evidence>
<comment type="similarity">
    <text evidence="2 5">Belongs to the RRF family.</text>
</comment>
<dbReference type="Gene3D" id="3.30.1360.40">
    <property type="match status" value="1"/>
</dbReference>
<reference evidence="8 9" key="1">
    <citation type="submission" date="2009-01" db="EMBL/GenBank/DDBJ databases">
        <authorList>
            <person name="Fulton L."/>
            <person name="Clifton S."/>
            <person name="Chinwalla A.T."/>
            <person name="Mitreva M."/>
            <person name="Sodergren E."/>
            <person name="Weinstock G."/>
            <person name="Clifton S."/>
            <person name="Dooling D.J."/>
            <person name="Fulton B."/>
            <person name="Minx P."/>
            <person name="Pepin K.H."/>
            <person name="Johnson M."/>
            <person name="Bhonagiri V."/>
            <person name="Nash W.E."/>
            <person name="Mardis E.R."/>
            <person name="Wilson R.K."/>
        </authorList>
    </citation>
    <scope>NUCLEOTIDE SEQUENCE [LARGE SCALE GENOMIC DNA]</scope>
    <source>
        <strain evidence="8 9">ATCC 33806</strain>
    </source>
</reference>
<comment type="caution">
    <text evidence="8">The sequence shown here is derived from an EMBL/GenBank/DDBJ whole genome shotgun (WGS) entry which is preliminary data.</text>
</comment>
<dbReference type="GO" id="GO:0006415">
    <property type="term" value="P:translational termination"/>
    <property type="evidence" value="ECO:0007669"/>
    <property type="project" value="UniProtKB-UniRule"/>
</dbReference>
<dbReference type="SUPFAM" id="SSF55194">
    <property type="entry name" value="Ribosome recycling factor, RRF"/>
    <property type="match status" value="1"/>
</dbReference>
<comment type="subcellular location">
    <subcellularLocation>
        <location evidence="1 5">Cytoplasm</location>
    </subcellularLocation>
</comment>
<dbReference type="GO" id="GO:0043023">
    <property type="term" value="F:ribosomal large subunit binding"/>
    <property type="evidence" value="ECO:0007669"/>
    <property type="project" value="TreeGrafter"/>
</dbReference>
<accession>C0E2C3</accession>
<evidence type="ECO:0000256" key="1">
    <source>
        <dbReference type="ARBA" id="ARBA00004496"/>
    </source>
</evidence>
<keyword evidence="3 5" id="KW-0963">Cytoplasm</keyword>
<dbReference type="Pfam" id="PF01765">
    <property type="entry name" value="RRF"/>
    <property type="match status" value="1"/>
</dbReference>
<evidence type="ECO:0000256" key="4">
    <source>
        <dbReference type="ARBA" id="ARBA00022917"/>
    </source>
</evidence>
<dbReference type="InterPro" id="IPR002661">
    <property type="entry name" value="Ribosome_recyc_fac"/>
</dbReference>
<evidence type="ECO:0000259" key="7">
    <source>
        <dbReference type="Pfam" id="PF01765"/>
    </source>
</evidence>
<keyword evidence="4 5" id="KW-0648">Protein biosynthesis</keyword>
<dbReference type="AlphaFoldDB" id="C0E2C3"/>
<dbReference type="CDD" id="cd00520">
    <property type="entry name" value="RRF"/>
    <property type="match status" value="1"/>
</dbReference>
<protein>
    <recommendedName>
        <fullName evidence="5">Ribosome-recycling factor</fullName>
        <shortName evidence="5">RRF</shortName>
    </recommendedName>
    <alternativeName>
        <fullName evidence="5">Ribosome-releasing factor</fullName>
    </alternativeName>
</protein>
<evidence type="ECO:0000313" key="8">
    <source>
        <dbReference type="EMBL" id="EEG27325.1"/>
    </source>
</evidence>
<dbReference type="GO" id="GO:0005737">
    <property type="term" value="C:cytoplasm"/>
    <property type="evidence" value="ECO:0007669"/>
    <property type="project" value="UniProtKB-SubCell"/>
</dbReference>
<dbReference type="HOGENOM" id="CLU_073981_2_0_11"/>
<dbReference type="InterPro" id="IPR036191">
    <property type="entry name" value="RRF_sf"/>
</dbReference>
<evidence type="ECO:0000256" key="3">
    <source>
        <dbReference type="ARBA" id="ARBA00022490"/>
    </source>
</evidence>
<evidence type="ECO:0000256" key="2">
    <source>
        <dbReference type="ARBA" id="ARBA00005912"/>
    </source>
</evidence>
<organism evidence="8 9">
    <name type="scientific">Corynebacterium matruchotii ATCC 33806</name>
    <dbReference type="NCBI Taxonomy" id="566549"/>
    <lineage>
        <taxon>Bacteria</taxon>
        <taxon>Bacillati</taxon>
        <taxon>Actinomycetota</taxon>
        <taxon>Actinomycetes</taxon>
        <taxon>Mycobacteriales</taxon>
        <taxon>Corynebacteriaceae</taxon>
        <taxon>Corynebacterium</taxon>
    </lineage>
</organism>
<sequence length="205" mass="23216">MKEDTRQPAHFNLPHIKEFTMIDEILLECEEHMSTTVDRTREELTTIRTGRANPAMFNGVVADYYGVPTPITQMATVSVPEARMMLIKPYEMSMMGVIENAIRNSDLGVNPTNDGQVLRVTIPQLTEERRRDMVKLAKSKGEDGKIAIRNVRRKGMDQLKKIHKDGDAGEDEVQAAEKELDKVTQKYVAAVDEVVQKKEAELMEV</sequence>
<evidence type="ECO:0000313" key="9">
    <source>
        <dbReference type="Proteomes" id="UP000006247"/>
    </source>
</evidence>
<dbReference type="Proteomes" id="UP000006247">
    <property type="component" value="Unassembled WGS sequence"/>
</dbReference>
<feature type="domain" description="Ribosome recycling factor" evidence="7">
    <location>
        <begin position="41"/>
        <end position="203"/>
    </location>
</feature>
<feature type="coiled-coil region" evidence="6">
    <location>
        <begin position="166"/>
        <end position="193"/>
    </location>
</feature>
<dbReference type="FunFam" id="1.10.132.20:FF:000001">
    <property type="entry name" value="Ribosome-recycling factor"/>
    <property type="match status" value="1"/>
</dbReference>
<comment type="function">
    <text evidence="5">Responsible for the release of ribosomes from messenger RNA at the termination of protein biosynthesis. May increase the efficiency of translation by recycling ribosomes from one round of translation to another.</text>
</comment>
<gene>
    <name evidence="5 8" type="primary">frr</name>
    <name evidence="8" type="ORF">CORMATOL_01128</name>
</gene>
<dbReference type="PANTHER" id="PTHR20982:SF3">
    <property type="entry name" value="MITOCHONDRIAL RIBOSOME RECYCLING FACTOR PSEUDO 1"/>
    <property type="match status" value="1"/>
</dbReference>
<dbReference type="PANTHER" id="PTHR20982">
    <property type="entry name" value="RIBOSOME RECYCLING FACTOR"/>
    <property type="match status" value="1"/>
</dbReference>
<proteinExistence type="inferred from homology"/>
<dbReference type="FunFam" id="3.30.1360.40:FF:000001">
    <property type="entry name" value="Ribosome-recycling factor"/>
    <property type="match status" value="1"/>
</dbReference>